<evidence type="ECO:0000259" key="7">
    <source>
        <dbReference type="Pfam" id="PF12345"/>
    </source>
</evidence>
<name>A0ABZ0RL57_9BACT</name>
<feature type="domain" description="Arsenosugar biosynthesis radical SAM protein ArsS-like C-terminal" evidence="7">
    <location>
        <begin position="187"/>
        <end position="322"/>
    </location>
</feature>
<dbReference type="PANTHER" id="PTHR43728">
    <property type="entry name" value="SLR0304 PROTEIN"/>
    <property type="match status" value="1"/>
</dbReference>
<comment type="cofactor">
    <cofactor evidence="1">
        <name>[4Fe-4S] cluster</name>
        <dbReference type="ChEBI" id="CHEBI:49883"/>
    </cofactor>
</comment>
<dbReference type="RefSeq" id="WP_319833047.1">
    <property type="nucleotide sequence ID" value="NZ_CP138858.1"/>
</dbReference>
<protein>
    <submittedName>
        <fullName evidence="8">Arsenosugar biosynthesis radical SAM protein ArsS</fullName>
    </submittedName>
</protein>
<evidence type="ECO:0000256" key="2">
    <source>
        <dbReference type="ARBA" id="ARBA00022691"/>
    </source>
</evidence>
<dbReference type="SUPFAM" id="SSF102114">
    <property type="entry name" value="Radical SAM enzymes"/>
    <property type="match status" value="1"/>
</dbReference>
<dbReference type="EMBL" id="CP138858">
    <property type="protein sequence ID" value="WPJ96183.1"/>
    <property type="molecule type" value="Genomic_DNA"/>
</dbReference>
<dbReference type="Proteomes" id="UP001324993">
    <property type="component" value="Chromosome"/>
</dbReference>
<dbReference type="InterPro" id="IPR024521">
    <property type="entry name" value="ArsS-like_C"/>
</dbReference>
<keyword evidence="4" id="KW-0408">Iron</keyword>
<dbReference type="SFLD" id="SFLDG01067">
    <property type="entry name" value="SPASM/twitch_domain_containing"/>
    <property type="match status" value="1"/>
</dbReference>
<organism evidence="8 9">
    <name type="scientific">Coraliomargarita algicola</name>
    <dbReference type="NCBI Taxonomy" id="3092156"/>
    <lineage>
        <taxon>Bacteria</taxon>
        <taxon>Pseudomonadati</taxon>
        <taxon>Verrucomicrobiota</taxon>
        <taxon>Opitutia</taxon>
        <taxon>Puniceicoccales</taxon>
        <taxon>Coraliomargaritaceae</taxon>
        <taxon>Coraliomargarita</taxon>
    </lineage>
</organism>
<dbReference type="Pfam" id="PF04055">
    <property type="entry name" value="Radical_SAM"/>
    <property type="match status" value="1"/>
</dbReference>
<keyword evidence="2" id="KW-0949">S-adenosyl-L-methionine</keyword>
<dbReference type="InterPro" id="IPR026351">
    <property type="entry name" value="rSAM_ArsS-like"/>
</dbReference>
<evidence type="ECO:0000313" key="9">
    <source>
        <dbReference type="Proteomes" id="UP001324993"/>
    </source>
</evidence>
<proteinExistence type="predicted"/>
<dbReference type="Pfam" id="PF12345">
    <property type="entry name" value="DUF3641"/>
    <property type="match status" value="1"/>
</dbReference>
<evidence type="ECO:0000256" key="4">
    <source>
        <dbReference type="ARBA" id="ARBA00023004"/>
    </source>
</evidence>
<evidence type="ECO:0000313" key="8">
    <source>
        <dbReference type="EMBL" id="WPJ96183.1"/>
    </source>
</evidence>
<dbReference type="CDD" id="cd01335">
    <property type="entry name" value="Radical_SAM"/>
    <property type="match status" value="1"/>
</dbReference>
<dbReference type="SFLD" id="SFLDS00029">
    <property type="entry name" value="Radical_SAM"/>
    <property type="match status" value="1"/>
</dbReference>
<accession>A0ABZ0RL57</accession>
<dbReference type="InterPro" id="IPR013785">
    <property type="entry name" value="Aldolase_TIM"/>
</dbReference>
<evidence type="ECO:0000256" key="1">
    <source>
        <dbReference type="ARBA" id="ARBA00001966"/>
    </source>
</evidence>
<dbReference type="InterPro" id="IPR058240">
    <property type="entry name" value="rSAM_sf"/>
</dbReference>
<dbReference type="PANTHER" id="PTHR43728:SF1">
    <property type="entry name" value="FE-S OXIDOREDUCTASE"/>
    <property type="match status" value="1"/>
</dbReference>
<gene>
    <name evidence="8" type="primary">arsS</name>
    <name evidence="8" type="ORF">SH580_00520</name>
</gene>
<keyword evidence="9" id="KW-1185">Reference proteome</keyword>
<keyword evidence="3" id="KW-0479">Metal-binding</keyword>
<evidence type="ECO:0000256" key="3">
    <source>
        <dbReference type="ARBA" id="ARBA00022723"/>
    </source>
</evidence>
<dbReference type="NCBIfam" id="TIGR04167">
    <property type="entry name" value="rSAM_SeCys"/>
    <property type="match status" value="1"/>
</dbReference>
<evidence type="ECO:0000259" key="6">
    <source>
        <dbReference type="Pfam" id="PF04055"/>
    </source>
</evidence>
<keyword evidence="5" id="KW-0411">Iron-sulfur</keyword>
<sequence length="324" mass="36495">MSSITQSIPDFQETLAANRLKLTRQAPRVLQINTGKMCNLTCVHCHVNAGPHRKEIMSLDTVERILDWLQHTEIEIIDLTGGTPEMMPHFRYLVERLRGMGREVMDRCNLTILNEPGYEWVADFHAKHGVHIVASMPCYCPDNVNAQRGDGVFDSSIQALQTLNALGYGSDPNLILDLVFNPVGASLPPEQADLEADYKRELKTHFGIVFDQLYAITNMPIARFTSYLKRQGRYQEYMQLLLDHFNPASIDGLMCRDTISVGWQGELYDCDFNQQLGMRHGDLAVPERVWELDLCDWQGRPIQMGQHCYGCTAGQGSSCGGATV</sequence>
<dbReference type="InterPro" id="IPR007197">
    <property type="entry name" value="rSAM"/>
</dbReference>
<reference evidence="8 9" key="1">
    <citation type="submission" date="2023-11" db="EMBL/GenBank/DDBJ databases">
        <title>Coraliomargarita sp. nov., isolated from marine algae.</title>
        <authorList>
            <person name="Lee J.K."/>
            <person name="Baek J.H."/>
            <person name="Kim J.M."/>
            <person name="Choi D.G."/>
            <person name="Jeon C.O."/>
        </authorList>
    </citation>
    <scope>NUCLEOTIDE SEQUENCE [LARGE SCALE GENOMIC DNA]</scope>
    <source>
        <strain evidence="8 9">J2-16</strain>
    </source>
</reference>
<evidence type="ECO:0000256" key="5">
    <source>
        <dbReference type="ARBA" id="ARBA00023014"/>
    </source>
</evidence>
<dbReference type="Gene3D" id="3.20.20.70">
    <property type="entry name" value="Aldolase class I"/>
    <property type="match status" value="1"/>
</dbReference>
<feature type="domain" description="Radical SAM core" evidence="6">
    <location>
        <begin position="32"/>
        <end position="168"/>
    </location>
</feature>